<gene>
    <name evidence="2" type="ORF">EQG79_04365</name>
</gene>
<sequence>MNYTARLTSLFLGSALLAATSCQKLAPIDAEVAPTRLTLPASIDYHAEGTLAHLVYRSLFTYNAANQLVSVRDSLLAASPGNQPVNQWVRFAYDNNRLSAISIDALSDDRDSDSYGQAKPGRFELAYTGQTINARLVIGGQTVKTASFAVDQQGYPLKTNVSLGQLFLDSRGNLDAAAESSWNKARNPNNFSEVVNQQYDPHQNVFAQSKEYQILTALLAVFNRGVFSSGLVGLDNALTTNNLLSRTIKHCTALYGCNTYTLVSETQQVNERGFPTQRNAPLGAMGNFQYTITYK</sequence>
<dbReference type="RefSeq" id="WP_129600200.1">
    <property type="nucleotide sequence ID" value="NZ_SBLB01000001.1"/>
</dbReference>
<keyword evidence="1" id="KW-0732">Signal</keyword>
<comment type="caution">
    <text evidence="2">The sequence shown here is derived from an EMBL/GenBank/DDBJ whole genome shotgun (WGS) entry which is preliminary data.</text>
</comment>
<keyword evidence="3" id="KW-1185">Reference proteome</keyword>
<dbReference type="EMBL" id="SBLB01000001">
    <property type="protein sequence ID" value="RYC71384.1"/>
    <property type="molecule type" value="Genomic_DNA"/>
</dbReference>
<accession>A0A4Q2UPJ6</accession>
<protein>
    <submittedName>
        <fullName evidence="2">Uncharacterized protein</fullName>
    </submittedName>
</protein>
<evidence type="ECO:0000256" key="1">
    <source>
        <dbReference type="SAM" id="SignalP"/>
    </source>
</evidence>
<dbReference type="AlphaFoldDB" id="A0A4Q2UPJ6"/>
<proteinExistence type="predicted"/>
<feature type="chain" id="PRO_5020478540" evidence="1">
    <location>
        <begin position="19"/>
        <end position="295"/>
    </location>
</feature>
<evidence type="ECO:0000313" key="2">
    <source>
        <dbReference type="EMBL" id="RYC71384.1"/>
    </source>
</evidence>
<feature type="signal peptide" evidence="1">
    <location>
        <begin position="1"/>
        <end position="18"/>
    </location>
</feature>
<dbReference type="Proteomes" id="UP000290407">
    <property type="component" value="Unassembled WGS sequence"/>
</dbReference>
<dbReference type="PROSITE" id="PS51257">
    <property type="entry name" value="PROKAR_LIPOPROTEIN"/>
    <property type="match status" value="1"/>
</dbReference>
<organism evidence="2 3">
    <name type="scientific">Spirosoma sordidisoli</name>
    <dbReference type="NCBI Taxonomy" id="2502893"/>
    <lineage>
        <taxon>Bacteria</taxon>
        <taxon>Pseudomonadati</taxon>
        <taxon>Bacteroidota</taxon>
        <taxon>Cytophagia</taxon>
        <taxon>Cytophagales</taxon>
        <taxon>Cytophagaceae</taxon>
        <taxon>Spirosoma</taxon>
    </lineage>
</organism>
<name>A0A4Q2UPJ6_9BACT</name>
<reference evidence="2 3" key="1">
    <citation type="submission" date="2019-01" db="EMBL/GenBank/DDBJ databases">
        <title>Spirosoma flava sp. nov., a propanil-degrading bacterium isolated from herbicide-contaminated soil.</title>
        <authorList>
            <person name="Zhang L."/>
            <person name="Jiang J.-D."/>
        </authorList>
    </citation>
    <scope>NUCLEOTIDE SEQUENCE [LARGE SCALE GENOMIC DNA]</scope>
    <source>
        <strain evidence="2 3">TY50</strain>
    </source>
</reference>
<evidence type="ECO:0000313" key="3">
    <source>
        <dbReference type="Proteomes" id="UP000290407"/>
    </source>
</evidence>